<evidence type="ECO:0000256" key="1">
    <source>
        <dbReference type="ARBA" id="ARBA00034221"/>
    </source>
</evidence>
<dbReference type="Pfam" id="PF00753">
    <property type="entry name" value="Lactamase_B"/>
    <property type="match status" value="1"/>
</dbReference>
<dbReference type="InterPro" id="IPR001279">
    <property type="entry name" value="Metallo-B-lactamas"/>
</dbReference>
<dbReference type="PANTHER" id="PTHR42951">
    <property type="entry name" value="METALLO-BETA-LACTAMASE DOMAIN-CONTAINING"/>
    <property type="match status" value="1"/>
</dbReference>
<dbReference type="InterPro" id="IPR050855">
    <property type="entry name" value="NDM-1-like"/>
</dbReference>
<protein>
    <submittedName>
        <fullName evidence="5">MBL fold metallo-hydrolase</fullName>
    </submittedName>
</protein>
<reference evidence="5 6" key="1">
    <citation type="submission" date="2022-02" db="EMBL/GenBank/DDBJ databases">
        <title>Paenibacillus sp. MBLB1776 Whole Genome Shotgun Sequencing.</title>
        <authorList>
            <person name="Hwang C.Y."/>
            <person name="Cho E.-S."/>
            <person name="Seo M.-J."/>
        </authorList>
    </citation>
    <scope>NUCLEOTIDE SEQUENCE [LARGE SCALE GENOMIC DNA]</scope>
    <source>
        <strain evidence="5 6">MBLB1776</strain>
    </source>
</reference>
<comment type="catalytic activity">
    <reaction evidence="1">
        <text>3',5'-cyclic CMP + H2O = CMP + H(+)</text>
        <dbReference type="Rhea" id="RHEA:72675"/>
        <dbReference type="ChEBI" id="CHEBI:15377"/>
        <dbReference type="ChEBI" id="CHEBI:15378"/>
        <dbReference type="ChEBI" id="CHEBI:58003"/>
        <dbReference type="ChEBI" id="CHEBI:60377"/>
    </reaction>
    <physiologicalReaction direction="left-to-right" evidence="1">
        <dbReference type="Rhea" id="RHEA:72676"/>
    </physiologicalReaction>
</comment>
<dbReference type="SMART" id="SM00849">
    <property type="entry name" value="Lactamase_B"/>
    <property type="match status" value="1"/>
</dbReference>
<comment type="function">
    <text evidence="2">Counteracts the endogenous Pycsar antiviral defense system. Phosphodiesterase that enables metal-dependent hydrolysis of host cyclic nucleotide Pycsar defense signals such as cCMP and cUMP.</text>
</comment>
<name>A0AA96LI08_9BACL</name>
<proteinExistence type="predicted"/>
<dbReference type="EMBL" id="CP130318">
    <property type="protein sequence ID" value="WNQ13338.1"/>
    <property type="molecule type" value="Genomic_DNA"/>
</dbReference>
<dbReference type="SUPFAM" id="SSF56281">
    <property type="entry name" value="Metallo-hydrolase/oxidoreductase"/>
    <property type="match status" value="1"/>
</dbReference>
<evidence type="ECO:0000313" key="5">
    <source>
        <dbReference type="EMBL" id="WNQ13338.1"/>
    </source>
</evidence>
<comment type="catalytic activity">
    <reaction evidence="3">
        <text>3',5'-cyclic UMP + H2O = UMP + H(+)</text>
        <dbReference type="Rhea" id="RHEA:70575"/>
        <dbReference type="ChEBI" id="CHEBI:15377"/>
        <dbReference type="ChEBI" id="CHEBI:15378"/>
        <dbReference type="ChEBI" id="CHEBI:57865"/>
        <dbReference type="ChEBI" id="CHEBI:184387"/>
    </reaction>
    <physiologicalReaction direction="left-to-right" evidence="3">
        <dbReference type="Rhea" id="RHEA:70576"/>
    </physiologicalReaction>
</comment>
<evidence type="ECO:0000313" key="6">
    <source>
        <dbReference type="Proteomes" id="UP001305702"/>
    </source>
</evidence>
<dbReference type="Proteomes" id="UP001305702">
    <property type="component" value="Chromosome"/>
</dbReference>
<organism evidence="5 6">
    <name type="scientific">Paenibacillus aurantius</name>
    <dbReference type="NCBI Taxonomy" id="2918900"/>
    <lineage>
        <taxon>Bacteria</taxon>
        <taxon>Bacillati</taxon>
        <taxon>Bacillota</taxon>
        <taxon>Bacilli</taxon>
        <taxon>Bacillales</taxon>
        <taxon>Paenibacillaceae</taxon>
        <taxon>Paenibacillus</taxon>
    </lineage>
</organism>
<gene>
    <name evidence="5" type="ORF">MJA45_10025</name>
</gene>
<keyword evidence="6" id="KW-1185">Reference proteome</keyword>
<feature type="domain" description="Metallo-beta-lactamase" evidence="4">
    <location>
        <begin position="18"/>
        <end position="205"/>
    </location>
</feature>
<evidence type="ECO:0000256" key="3">
    <source>
        <dbReference type="ARBA" id="ARBA00048505"/>
    </source>
</evidence>
<accession>A0AA96LI08</accession>
<dbReference type="Gene3D" id="3.60.15.10">
    <property type="entry name" value="Ribonuclease Z/Hydroxyacylglutathione hydrolase-like"/>
    <property type="match status" value="1"/>
</dbReference>
<dbReference type="AlphaFoldDB" id="A0AA96LI08"/>
<dbReference type="InterPro" id="IPR036866">
    <property type="entry name" value="RibonucZ/Hydroxyglut_hydro"/>
</dbReference>
<dbReference type="KEGG" id="paun:MJA45_10025"/>
<sequence length="275" mass="31521">MLDYRDEGLAIFQSALYQTTSTVVWTRELVLVTDPCWLPGEVQEIRSFVDSVRGDRPCYLLFTHGDFDHILGWKAFPEARTIGSRGLHHHPEKEKQLLLIREFDAAHYVDRGYPVDFPVLDHVMEEDGQKLVLGETVLTFYLAPGHTEDGLFTVVEPLGLLLAGDYLSDFERPFVSHSASAYEETLEKALALLNRHAIRHLVPGHGRHTADRTEMRRRLTLAQDYLARLKRAVLEGDEGEMERMKGEHAYPSAFTEECHRENIRIIRAELGLEEK</sequence>
<dbReference type="RefSeq" id="WP_315607118.1">
    <property type="nucleotide sequence ID" value="NZ_CP130318.1"/>
</dbReference>
<evidence type="ECO:0000256" key="2">
    <source>
        <dbReference type="ARBA" id="ARBA00034301"/>
    </source>
</evidence>
<evidence type="ECO:0000259" key="4">
    <source>
        <dbReference type="SMART" id="SM00849"/>
    </source>
</evidence>